<feature type="region of interest" description="Disordered" evidence="8">
    <location>
        <begin position="746"/>
        <end position="886"/>
    </location>
</feature>
<keyword evidence="6" id="KW-0539">Nucleus</keyword>
<dbReference type="InterPro" id="IPR008532">
    <property type="entry name" value="NFACT_RNA-bd"/>
</dbReference>
<dbReference type="GO" id="GO:0043023">
    <property type="term" value="F:ribosomal large subunit binding"/>
    <property type="evidence" value="ECO:0007669"/>
    <property type="project" value="TreeGrafter"/>
</dbReference>
<feature type="compositionally biased region" description="Polar residues" evidence="8">
    <location>
        <begin position="781"/>
        <end position="795"/>
    </location>
</feature>
<evidence type="ECO:0000256" key="7">
    <source>
        <dbReference type="SAM" id="Coils"/>
    </source>
</evidence>
<keyword evidence="12" id="KW-1185">Reference proteome</keyword>
<dbReference type="InterPro" id="IPR021846">
    <property type="entry name" value="NFACT-C"/>
</dbReference>
<comment type="subcellular location">
    <subcellularLocation>
        <location evidence="2">Cytoplasm</location>
    </subcellularLocation>
    <subcellularLocation>
        <location evidence="1">Nucleus</location>
    </subcellularLocation>
</comment>
<evidence type="ECO:0000259" key="10">
    <source>
        <dbReference type="Pfam" id="PF11923"/>
    </source>
</evidence>
<evidence type="ECO:0000256" key="5">
    <source>
        <dbReference type="ARBA" id="ARBA00023054"/>
    </source>
</evidence>
<dbReference type="Pfam" id="PF05833">
    <property type="entry name" value="NFACT_N"/>
    <property type="match status" value="1"/>
</dbReference>
<dbReference type="Pfam" id="PF05670">
    <property type="entry name" value="NFACT-R_1"/>
    <property type="match status" value="1"/>
</dbReference>
<dbReference type="PANTHER" id="PTHR15239:SF6">
    <property type="entry name" value="RIBOSOME QUALITY CONTROL COMPLEX SUBUNIT NEMF"/>
    <property type="match status" value="1"/>
</dbReference>
<dbReference type="GO" id="GO:1990116">
    <property type="term" value="P:ribosome-associated ubiquitin-dependent protein catabolic process"/>
    <property type="evidence" value="ECO:0007669"/>
    <property type="project" value="TreeGrafter"/>
</dbReference>
<feature type="region of interest" description="Disordered" evidence="8">
    <location>
        <begin position="686"/>
        <end position="718"/>
    </location>
</feature>
<evidence type="ECO:0000256" key="8">
    <source>
        <dbReference type="SAM" id="MobiDB-lite"/>
    </source>
</evidence>
<dbReference type="STRING" id="400682.A0A1X7V5X2"/>
<dbReference type="Proteomes" id="UP000007879">
    <property type="component" value="Unassembled WGS sequence"/>
</dbReference>
<accession>A0A1X7V5X2</accession>
<dbReference type="OMA" id="MFLEFFA"/>
<dbReference type="EnsemblMetazoa" id="XM_019994966.1">
    <property type="protein sequence ID" value="XP_019850525.1"/>
    <property type="gene ID" value="LOC100640616"/>
</dbReference>
<evidence type="ECO:0000256" key="1">
    <source>
        <dbReference type="ARBA" id="ARBA00004123"/>
    </source>
</evidence>
<dbReference type="eggNOG" id="KOG2030">
    <property type="taxonomic scope" value="Eukaryota"/>
</dbReference>
<feature type="region of interest" description="Disordered" evidence="8">
    <location>
        <begin position="998"/>
        <end position="1019"/>
    </location>
</feature>
<dbReference type="AlphaFoldDB" id="A0A1X7V5X2"/>
<dbReference type="PANTHER" id="PTHR15239">
    <property type="entry name" value="NUCLEAR EXPORT MEDIATOR FACTOR NEMF"/>
    <property type="match status" value="1"/>
</dbReference>
<protein>
    <recommendedName>
        <fullName evidence="13">NFACT RNA-binding domain-containing protein</fullName>
    </recommendedName>
</protein>
<dbReference type="GO" id="GO:0000049">
    <property type="term" value="F:tRNA binding"/>
    <property type="evidence" value="ECO:0007669"/>
    <property type="project" value="TreeGrafter"/>
</dbReference>
<name>A0A1X7V5X2_AMPQE</name>
<dbReference type="OrthoDB" id="207084at2759"/>
<dbReference type="GO" id="GO:1990112">
    <property type="term" value="C:RQC complex"/>
    <property type="evidence" value="ECO:0007669"/>
    <property type="project" value="TreeGrafter"/>
</dbReference>
<feature type="region of interest" description="Disordered" evidence="8">
    <location>
        <begin position="956"/>
        <end position="978"/>
    </location>
</feature>
<keyword evidence="4" id="KW-0963">Cytoplasm</keyword>
<gene>
    <name evidence="11" type="primary">100640616</name>
</gene>
<feature type="compositionally biased region" description="Acidic residues" evidence="8">
    <location>
        <begin position="709"/>
        <end position="718"/>
    </location>
</feature>
<evidence type="ECO:0008006" key="13">
    <source>
        <dbReference type="Google" id="ProtNLM"/>
    </source>
</evidence>
<feature type="compositionally biased region" description="Polar residues" evidence="8">
    <location>
        <begin position="956"/>
        <end position="967"/>
    </location>
</feature>
<evidence type="ECO:0000256" key="2">
    <source>
        <dbReference type="ARBA" id="ARBA00004496"/>
    </source>
</evidence>
<reference evidence="12" key="1">
    <citation type="journal article" date="2010" name="Nature">
        <title>The Amphimedon queenslandica genome and the evolution of animal complexity.</title>
        <authorList>
            <person name="Srivastava M."/>
            <person name="Simakov O."/>
            <person name="Chapman J."/>
            <person name="Fahey B."/>
            <person name="Gauthier M.E."/>
            <person name="Mitros T."/>
            <person name="Richards G.S."/>
            <person name="Conaco C."/>
            <person name="Dacre M."/>
            <person name="Hellsten U."/>
            <person name="Larroux C."/>
            <person name="Putnam N.H."/>
            <person name="Stanke M."/>
            <person name="Adamska M."/>
            <person name="Darling A."/>
            <person name="Degnan S.M."/>
            <person name="Oakley T.H."/>
            <person name="Plachetzki D.C."/>
            <person name="Zhai Y."/>
            <person name="Adamski M."/>
            <person name="Calcino A."/>
            <person name="Cummins S.F."/>
            <person name="Goodstein D.M."/>
            <person name="Harris C."/>
            <person name="Jackson D.J."/>
            <person name="Leys S.P."/>
            <person name="Shu S."/>
            <person name="Woodcroft B.J."/>
            <person name="Vervoort M."/>
            <person name="Kosik K.S."/>
            <person name="Manning G."/>
            <person name="Degnan B.M."/>
            <person name="Rokhsar D.S."/>
        </authorList>
    </citation>
    <scope>NUCLEOTIDE SEQUENCE [LARGE SCALE GENOMIC DNA]</scope>
</reference>
<evidence type="ECO:0000256" key="3">
    <source>
        <dbReference type="ARBA" id="ARBA00008318"/>
    </source>
</evidence>
<dbReference type="GO" id="GO:0005634">
    <property type="term" value="C:nucleus"/>
    <property type="evidence" value="ECO:0007669"/>
    <property type="project" value="UniProtKB-SubCell"/>
</dbReference>
<feature type="domain" description="NFACT RNA-binding" evidence="9">
    <location>
        <begin position="514"/>
        <end position="624"/>
    </location>
</feature>
<dbReference type="InterPro" id="IPR051608">
    <property type="entry name" value="RQC_Subunit_NEMF"/>
</dbReference>
<organism evidence="11">
    <name type="scientific">Amphimedon queenslandica</name>
    <name type="common">Sponge</name>
    <dbReference type="NCBI Taxonomy" id="400682"/>
    <lineage>
        <taxon>Eukaryota</taxon>
        <taxon>Metazoa</taxon>
        <taxon>Porifera</taxon>
        <taxon>Demospongiae</taxon>
        <taxon>Heteroscleromorpha</taxon>
        <taxon>Haplosclerida</taxon>
        <taxon>Niphatidae</taxon>
        <taxon>Amphimedon</taxon>
    </lineage>
</organism>
<dbReference type="InParanoid" id="A0A1X7V5X2"/>
<evidence type="ECO:0000313" key="12">
    <source>
        <dbReference type="Proteomes" id="UP000007879"/>
    </source>
</evidence>
<dbReference type="KEGG" id="aqu:100640616"/>
<reference evidence="11" key="2">
    <citation type="submission" date="2017-05" db="UniProtKB">
        <authorList>
            <consortium name="EnsemblMetazoa"/>
        </authorList>
    </citation>
    <scope>IDENTIFICATION</scope>
</reference>
<dbReference type="GO" id="GO:0005737">
    <property type="term" value="C:cytoplasm"/>
    <property type="evidence" value="ECO:0007669"/>
    <property type="project" value="UniProtKB-SubCell"/>
</dbReference>
<feature type="region of interest" description="Disordered" evidence="8">
    <location>
        <begin position="467"/>
        <end position="489"/>
    </location>
</feature>
<evidence type="ECO:0000313" key="11">
    <source>
        <dbReference type="EnsemblMetazoa" id="Aqu2.1.35214_001"/>
    </source>
</evidence>
<feature type="compositionally biased region" description="Basic residues" evidence="8">
    <location>
        <begin position="816"/>
        <end position="826"/>
    </location>
</feature>
<feature type="coiled-coil region" evidence="7">
    <location>
        <begin position="319"/>
        <end position="349"/>
    </location>
</feature>
<dbReference type="FunFam" id="2.30.310.10:FF:000001">
    <property type="entry name" value="Nuclear export mediator factor Nemf"/>
    <property type="match status" value="1"/>
</dbReference>
<proteinExistence type="inferred from homology"/>
<comment type="similarity">
    <text evidence="3">Belongs to the NEMF family.</text>
</comment>
<dbReference type="Gene3D" id="2.30.310.10">
    <property type="entry name" value="ibrinogen binding protein from staphylococcus aureus domain"/>
    <property type="match status" value="1"/>
</dbReference>
<dbReference type="GO" id="GO:0072344">
    <property type="term" value="P:rescue of stalled ribosome"/>
    <property type="evidence" value="ECO:0007669"/>
    <property type="project" value="TreeGrafter"/>
</dbReference>
<evidence type="ECO:0000259" key="9">
    <source>
        <dbReference type="Pfam" id="PF05670"/>
    </source>
</evidence>
<feature type="compositionally biased region" description="Basic and acidic residues" evidence="8">
    <location>
        <begin position="693"/>
        <end position="708"/>
    </location>
</feature>
<evidence type="ECO:0000256" key="4">
    <source>
        <dbReference type="ARBA" id="ARBA00022490"/>
    </source>
</evidence>
<dbReference type="EnsemblMetazoa" id="Aqu2.1.35214_001">
    <property type="protein sequence ID" value="Aqu2.1.35214_001"/>
    <property type="gene ID" value="Aqu2.1.35214"/>
</dbReference>
<sequence>MKERFTTVDLLASIEYLNRRLTGMRVANIYDVDHKTYLLKLARSEEKIVLLVESGCRLHTTEFEWPKHLQPSGFAMKLRKHLRTKRLISITQLGVDRVIDMVFGSGEYAHHLIIELYDRGNIILTDHTYLILSLLRTRTDADADVRFAVREHFSMDTIKQEQILPSIEQVAGILGSAKPGDQLRHILNPHFVYGTSLLTHCLIGIGLTENTKLPATNDSPIDPDQVLKALLEAHEIFQSFRSMPSKGYLIQKKDVAPTVGVATSDTPTTSTEVTTNIEFHPLLYRQHLSSCYKEVETFDRAVDEFFSSKSSQKQDVKVIQLQKSAVKKLENIKQDHEKRIEALRKSQDEDRYKAELIEWNTDLVERACLVIRSAVASSMDWGDIELLVHDAQGRGDPVANSIQGLKLHSNLITLWLKAPYEEDDDDSDDEDIPKKKKKKPFKGIKVDIDLGLSVYANARRYYDMKKQAAKKEQKTSESSNKALKSAERKTKQTLKEAAVISRITKARKVHWFEKFYWFISSENFVVIGGRDQQQNELLVKKYLNEHDVYVHADLHGATSVIVKNHSGGPVPPKTLNEAGVMAVCYSSAWEAKIVTSAWWVYANQVSKTAPSGEYLTTGSFMIRGKKNFLPPCHLVLGFSIMFKVDESSLANHINERRVRSADEDQLSIMSDSVSEILLEEEIIEEDEEEIEGEEHNDQPLEEGKGAELKEDESDNDEVEFPDTAVSIQASTSTEGGGVRLQVQRVDSTVSVEDSEATPLNGEGRVTYHRHISAKERKLLKKQSSSKGHEASSTPASSKPHPKPQPLPQPQSQQYKRGQKSKQKKIKDKYGDQDEEEREMRMNLLASSGALKESKGKKGKGKGGGNGGKRSGDIGQSFNPKDKYHHKKKSLETANNVLEQHHRQQPPALLVQQEEEMEQTVSDTAFVVVNNDNDDTKRMDSDSTHEILSTDLVTSFTDTNQSSSSITPSLYDPSSTDTVHTTSDTVINHDSTTDQQFLSTNTTISSPPPVTNDESLPPSTTEVVNDEMESDEEEKRAILADENILQLEEAQKEMFDLDSLTGSPLPNDELLYAIPVCAPYSAMHNYKFKVKLIPGTNRRGKAAKTAVHKFVQSKDSTQLEKDLLRSIKDNDLSRYFPGKVKMTLPQQSLRTKHK</sequence>
<dbReference type="Pfam" id="PF11923">
    <property type="entry name" value="NFACT-C"/>
    <property type="match status" value="1"/>
</dbReference>
<keyword evidence="5 7" id="KW-0175">Coiled coil</keyword>
<evidence type="ECO:0000256" key="6">
    <source>
        <dbReference type="ARBA" id="ARBA00023242"/>
    </source>
</evidence>
<feature type="domain" description="NFACT protein C-terminal" evidence="10">
    <location>
        <begin position="1051"/>
        <end position="1141"/>
    </location>
</feature>